<gene>
    <name evidence="2" type="ORF">METZ01_LOCUS121942</name>
</gene>
<evidence type="ECO:0000256" key="1">
    <source>
        <dbReference type="SAM" id="MobiDB-lite"/>
    </source>
</evidence>
<feature type="compositionally biased region" description="Basic and acidic residues" evidence="1">
    <location>
        <begin position="22"/>
        <end position="33"/>
    </location>
</feature>
<proteinExistence type="predicted"/>
<dbReference type="EMBL" id="UINC01016623">
    <property type="protein sequence ID" value="SVA69088.1"/>
    <property type="molecule type" value="Genomic_DNA"/>
</dbReference>
<dbReference type="AlphaFoldDB" id="A0A381XWH7"/>
<sequence>NVYLTSKNILHRLQTRPTYWGEKPKPSEEEQKNDSLGVPDVPTITLPPIDTTAT</sequence>
<protein>
    <submittedName>
        <fullName evidence="2">Uncharacterized protein</fullName>
    </submittedName>
</protein>
<evidence type="ECO:0000313" key="2">
    <source>
        <dbReference type="EMBL" id="SVA69088.1"/>
    </source>
</evidence>
<feature type="region of interest" description="Disordered" evidence="1">
    <location>
        <begin position="15"/>
        <end position="54"/>
    </location>
</feature>
<accession>A0A381XWH7</accession>
<feature type="non-terminal residue" evidence="2">
    <location>
        <position position="1"/>
    </location>
</feature>
<name>A0A381XWH7_9ZZZZ</name>
<reference evidence="2" key="1">
    <citation type="submission" date="2018-05" db="EMBL/GenBank/DDBJ databases">
        <authorList>
            <person name="Lanie J.A."/>
            <person name="Ng W.-L."/>
            <person name="Kazmierczak K.M."/>
            <person name="Andrzejewski T.M."/>
            <person name="Davidsen T.M."/>
            <person name="Wayne K.J."/>
            <person name="Tettelin H."/>
            <person name="Glass J.I."/>
            <person name="Rusch D."/>
            <person name="Podicherti R."/>
            <person name="Tsui H.-C.T."/>
            <person name="Winkler M.E."/>
        </authorList>
    </citation>
    <scope>NUCLEOTIDE SEQUENCE</scope>
</reference>
<organism evidence="2">
    <name type="scientific">marine metagenome</name>
    <dbReference type="NCBI Taxonomy" id="408172"/>
    <lineage>
        <taxon>unclassified sequences</taxon>
        <taxon>metagenomes</taxon>
        <taxon>ecological metagenomes</taxon>
    </lineage>
</organism>